<dbReference type="EMBL" id="CABVHO010000030">
    <property type="protein sequence ID" value="VVN58380.1"/>
    <property type="molecule type" value="Genomic_DNA"/>
</dbReference>
<accession>A0A5E6YWE2</accession>
<dbReference type="Proteomes" id="UP000326437">
    <property type="component" value="Unassembled WGS sequence"/>
</dbReference>
<proteinExistence type="predicted"/>
<evidence type="ECO:0000313" key="1">
    <source>
        <dbReference type="EMBL" id="VVN58380.1"/>
    </source>
</evidence>
<evidence type="ECO:0000313" key="2">
    <source>
        <dbReference type="Proteomes" id="UP000326437"/>
    </source>
</evidence>
<gene>
    <name evidence="1" type="ORF">PS685_02797</name>
</gene>
<name>A0A5E6YWE2_PSEFL</name>
<sequence>MLPLRFKLLIFVAGSAMPVDHRMLAWVSAWRVSLEPRCLISGE</sequence>
<reference evidence="1 2" key="1">
    <citation type="submission" date="2019-09" db="EMBL/GenBank/DDBJ databases">
        <authorList>
            <person name="Chandra G."/>
            <person name="Truman W A."/>
        </authorList>
    </citation>
    <scope>NUCLEOTIDE SEQUENCE [LARGE SCALE GENOMIC DNA]</scope>
    <source>
        <strain evidence="1">PS685</strain>
    </source>
</reference>
<protein>
    <submittedName>
        <fullName evidence="1">Uncharacterized protein</fullName>
    </submittedName>
</protein>
<organism evidence="1 2">
    <name type="scientific">Pseudomonas fluorescens</name>
    <dbReference type="NCBI Taxonomy" id="294"/>
    <lineage>
        <taxon>Bacteria</taxon>
        <taxon>Pseudomonadati</taxon>
        <taxon>Pseudomonadota</taxon>
        <taxon>Gammaproteobacteria</taxon>
        <taxon>Pseudomonadales</taxon>
        <taxon>Pseudomonadaceae</taxon>
        <taxon>Pseudomonas</taxon>
    </lineage>
</organism>
<dbReference type="AlphaFoldDB" id="A0A5E6YWE2"/>